<dbReference type="InterPro" id="IPR033334">
    <property type="entry name" value="LNG1/2"/>
</dbReference>
<proteinExistence type="predicted"/>
<evidence type="ECO:0008006" key="6">
    <source>
        <dbReference type="Google" id="ProtNLM"/>
    </source>
</evidence>
<dbReference type="PANTHER" id="PTHR31680">
    <property type="entry name" value="LONGIFOLIA PROTEIN"/>
    <property type="match status" value="1"/>
</dbReference>
<dbReference type="HOGENOM" id="CLU_352824_0_0_1"/>
<evidence type="ECO:0000313" key="4">
    <source>
        <dbReference type="EMBL" id="EFJ06609.1"/>
    </source>
</evidence>
<feature type="compositionally biased region" description="Polar residues" evidence="1">
    <location>
        <begin position="156"/>
        <end position="167"/>
    </location>
</feature>
<feature type="compositionally biased region" description="Basic and acidic residues" evidence="1">
    <location>
        <begin position="15"/>
        <end position="26"/>
    </location>
</feature>
<evidence type="ECO:0000256" key="1">
    <source>
        <dbReference type="SAM" id="MobiDB-lite"/>
    </source>
</evidence>
<dbReference type="Gramene" id="EFJ06609">
    <property type="protein sequence ID" value="EFJ06609"/>
    <property type="gene ID" value="SELMODRAFT_430564"/>
</dbReference>
<dbReference type="AlphaFoldDB" id="D8T9T1"/>
<feature type="region of interest" description="Disordered" evidence="1">
    <location>
        <begin position="199"/>
        <end position="301"/>
    </location>
</feature>
<dbReference type="PANTHER" id="PTHR31680:SF4">
    <property type="entry name" value="LONGIFOLIA PROTEIN"/>
    <property type="match status" value="1"/>
</dbReference>
<accession>D8T9T1</accession>
<gene>
    <name evidence="4" type="ORF">SELMODRAFT_430564</name>
</gene>
<feature type="compositionally biased region" description="Basic and acidic residues" evidence="1">
    <location>
        <begin position="338"/>
        <end position="347"/>
    </location>
</feature>
<feature type="compositionally biased region" description="Polar residues" evidence="1">
    <location>
        <begin position="597"/>
        <end position="608"/>
    </location>
</feature>
<organism evidence="5">
    <name type="scientific">Selaginella moellendorffii</name>
    <name type="common">Spikemoss</name>
    <dbReference type="NCBI Taxonomy" id="88036"/>
    <lineage>
        <taxon>Eukaryota</taxon>
        <taxon>Viridiplantae</taxon>
        <taxon>Streptophyta</taxon>
        <taxon>Embryophyta</taxon>
        <taxon>Tracheophyta</taxon>
        <taxon>Lycopodiopsida</taxon>
        <taxon>Selaginellales</taxon>
        <taxon>Selaginellaceae</taxon>
        <taxon>Selaginella</taxon>
    </lineage>
</organism>
<feature type="compositionally biased region" description="Polar residues" evidence="1">
    <location>
        <begin position="327"/>
        <end position="337"/>
    </location>
</feature>
<feature type="compositionally biased region" description="Polar residues" evidence="1">
    <location>
        <begin position="544"/>
        <end position="558"/>
    </location>
</feature>
<feature type="region of interest" description="Disordered" evidence="1">
    <location>
        <begin position="586"/>
        <end position="633"/>
    </location>
</feature>
<dbReference type="Pfam" id="PF14309">
    <property type="entry name" value="DUF4378"/>
    <property type="match status" value="1"/>
</dbReference>
<keyword evidence="5" id="KW-1185">Reference proteome</keyword>
<evidence type="ECO:0000313" key="5">
    <source>
        <dbReference type="Proteomes" id="UP000001514"/>
    </source>
</evidence>
<feature type="region of interest" description="Disordered" evidence="1">
    <location>
        <begin position="322"/>
        <end position="514"/>
    </location>
</feature>
<dbReference type="GO" id="GO:0051513">
    <property type="term" value="P:regulation of monopolar cell growth"/>
    <property type="evidence" value="ECO:0007669"/>
    <property type="project" value="InterPro"/>
</dbReference>
<evidence type="ECO:0000259" key="3">
    <source>
        <dbReference type="Pfam" id="PF14383"/>
    </source>
</evidence>
<sequence>MAKLKSLFGANVKTTPEEGATKEMSSRNRTPSVVARLMGLEALPAEPATTGKKEKAVVLLEKRVPDSNTLVDITVSGKRLNGGVTRSQKSRSFDEAFDDRHKDVREVRAVLQGAECLQSIQLDELNRQLLAKHMRVLDELKEAKQQMAQGKAGVERQQQQPRKGLSDSSEFLDAVELLQANRQFFEKYFRSSGALEAISQRNDSASSTRESKRENKLPTGRIPRFLSGQSSPRPLMKEQSKVLNGDSGRLLTSRDEKHEVSSIVVLKPRKRTDQRDRESKQEDQRERESKQEKQTVKDRKDIAKLIAKKIKESISKEVAKTFYSKVESGSPQRSPSRSFDKSDDTPRSRHSRSLSQPESEFSGDLDASARKNVTRVTDLDKRKPESVSPRSKRLSRNSGSRDDTNSTKNASAKAQKPVTERKSKSSSPRNTARHRELNSLDASPRNPSPRSTVSLDESPRPPRQKSNNAVKPPKPHDSREIANGKCDRATAERKSKLKSSKPKPDGGDDTKNLADVWLEPQKGHCHLVKHQLVAEIADEDCITITPTKNEPDSSSVTSKHGLKSFADSTSPVSVLDLLDEDEHDHDVAHQEDRSMSKPATSSQTSQALQRIVQAEPQHEECKPPPSQELSCSPGRQHDLIYVRKLAAAATASSRIQELGTKLDSTVFEKLEDEYSRDQSSQDSAIDAMKIHSRAINRWLIFDFANEILSAQPMIPKLSDSGRRREEKLLHEVWSSMSEHHSLQRSGEQSLESMINGELQKERRKDWVEAESGFANVCQQIENSFFNELIEDAIADLV</sequence>
<dbReference type="KEGG" id="smo:SELMODRAFT_430564"/>
<feature type="compositionally biased region" description="Polar residues" evidence="1">
    <location>
        <begin position="199"/>
        <end position="208"/>
    </location>
</feature>
<feature type="region of interest" description="Disordered" evidence="1">
    <location>
        <begin position="147"/>
        <end position="167"/>
    </location>
</feature>
<dbReference type="Proteomes" id="UP000001514">
    <property type="component" value="Unassembled WGS sequence"/>
</dbReference>
<feature type="compositionally biased region" description="Basic and acidic residues" evidence="1">
    <location>
        <begin position="474"/>
        <end position="494"/>
    </location>
</feature>
<dbReference type="InParanoid" id="D8T9T1"/>
<feature type="compositionally biased region" description="Basic and acidic residues" evidence="1">
    <location>
        <begin position="271"/>
        <end position="301"/>
    </location>
</feature>
<dbReference type="InterPro" id="IPR032795">
    <property type="entry name" value="DUF3741-assoc"/>
</dbReference>
<feature type="domain" description="DUF4378" evidence="2">
    <location>
        <begin position="653"/>
        <end position="791"/>
    </location>
</feature>
<protein>
    <recommendedName>
        <fullName evidence="6">DUF4378 domain-containing protein</fullName>
    </recommendedName>
</protein>
<dbReference type="EMBL" id="GL377698">
    <property type="protein sequence ID" value="EFJ06609.1"/>
    <property type="molecule type" value="Genomic_DNA"/>
</dbReference>
<dbReference type="Pfam" id="PF14383">
    <property type="entry name" value="VARLMGL"/>
    <property type="match status" value="1"/>
</dbReference>
<feature type="compositionally biased region" description="Basic and acidic residues" evidence="1">
    <location>
        <begin position="502"/>
        <end position="512"/>
    </location>
</feature>
<dbReference type="InterPro" id="IPR025486">
    <property type="entry name" value="DUF4378"/>
</dbReference>
<feature type="region of interest" description="Disordered" evidence="1">
    <location>
        <begin position="1"/>
        <end position="31"/>
    </location>
</feature>
<feature type="region of interest" description="Disordered" evidence="1">
    <location>
        <begin position="544"/>
        <end position="569"/>
    </location>
</feature>
<feature type="domain" description="DUF3741" evidence="3">
    <location>
        <begin position="23"/>
        <end position="45"/>
    </location>
</feature>
<reference evidence="4 5" key="1">
    <citation type="journal article" date="2011" name="Science">
        <title>The Selaginella genome identifies genetic changes associated with the evolution of vascular plants.</title>
        <authorList>
            <person name="Banks J.A."/>
            <person name="Nishiyama T."/>
            <person name="Hasebe M."/>
            <person name="Bowman J.L."/>
            <person name="Gribskov M."/>
            <person name="dePamphilis C."/>
            <person name="Albert V.A."/>
            <person name="Aono N."/>
            <person name="Aoyama T."/>
            <person name="Ambrose B.A."/>
            <person name="Ashton N.W."/>
            <person name="Axtell M.J."/>
            <person name="Barker E."/>
            <person name="Barker M.S."/>
            <person name="Bennetzen J.L."/>
            <person name="Bonawitz N.D."/>
            <person name="Chapple C."/>
            <person name="Cheng C."/>
            <person name="Correa L.G."/>
            <person name="Dacre M."/>
            <person name="DeBarry J."/>
            <person name="Dreyer I."/>
            <person name="Elias M."/>
            <person name="Engstrom E.M."/>
            <person name="Estelle M."/>
            <person name="Feng L."/>
            <person name="Finet C."/>
            <person name="Floyd S.K."/>
            <person name="Frommer W.B."/>
            <person name="Fujita T."/>
            <person name="Gramzow L."/>
            <person name="Gutensohn M."/>
            <person name="Harholt J."/>
            <person name="Hattori M."/>
            <person name="Heyl A."/>
            <person name="Hirai T."/>
            <person name="Hiwatashi Y."/>
            <person name="Ishikawa M."/>
            <person name="Iwata M."/>
            <person name="Karol K.G."/>
            <person name="Koehler B."/>
            <person name="Kolukisaoglu U."/>
            <person name="Kubo M."/>
            <person name="Kurata T."/>
            <person name="Lalonde S."/>
            <person name="Li K."/>
            <person name="Li Y."/>
            <person name="Litt A."/>
            <person name="Lyons E."/>
            <person name="Manning G."/>
            <person name="Maruyama T."/>
            <person name="Michael T.P."/>
            <person name="Mikami K."/>
            <person name="Miyazaki S."/>
            <person name="Morinaga S."/>
            <person name="Murata T."/>
            <person name="Mueller-Roeber B."/>
            <person name="Nelson D.R."/>
            <person name="Obara M."/>
            <person name="Oguri Y."/>
            <person name="Olmstead R.G."/>
            <person name="Onodera N."/>
            <person name="Petersen B.L."/>
            <person name="Pils B."/>
            <person name="Prigge M."/>
            <person name="Rensing S.A."/>
            <person name="Riano-Pachon D.M."/>
            <person name="Roberts A.W."/>
            <person name="Sato Y."/>
            <person name="Scheller H.V."/>
            <person name="Schulz B."/>
            <person name="Schulz C."/>
            <person name="Shakirov E.V."/>
            <person name="Shibagaki N."/>
            <person name="Shinohara N."/>
            <person name="Shippen D.E."/>
            <person name="Soerensen I."/>
            <person name="Sotooka R."/>
            <person name="Sugimoto N."/>
            <person name="Sugita M."/>
            <person name="Sumikawa N."/>
            <person name="Tanurdzic M."/>
            <person name="Theissen G."/>
            <person name="Ulvskov P."/>
            <person name="Wakazuki S."/>
            <person name="Weng J.K."/>
            <person name="Willats W.W."/>
            <person name="Wipf D."/>
            <person name="Wolf P.G."/>
            <person name="Yang L."/>
            <person name="Zimmer A.D."/>
            <person name="Zhu Q."/>
            <person name="Mitros T."/>
            <person name="Hellsten U."/>
            <person name="Loque D."/>
            <person name="Otillar R."/>
            <person name="Salamov A."/>
            <person name="Schmutz J."/>
            <person name="Shapiro H."/>
            <person name="Lindquist E."/>
            <person name="Lucas S."/>
            <person name="Rokhsar D."/>
            <person name="Grigoriev I.V."/>
        </authorList>
    </citation>
    <scope>NUCLEOTIDE SEQUENCE [LARGE SCALE GENOMIC DNA]</scope>
</reference>
<evidence type="ECO:0000259" key="2">
    <source>
        <dbReference type="Pfam" id="PF14309"/>
    </source>
</evidence>
<feature type="compositionally biased region" description="Basic and acidic residues" evidence="1">
    <location>
        <begin position="586"/>
        <end position="595"/>
    </location>
</feature>
<name>D8T9T1_SELML</name>